<evidence type="ECO:0000313" key="1">
    <source>
        <dbReference type="EMBL" id="EKT4441570.1"/>
    </source>
</evidence>
<dbReference type="SUPFAM" id="SSF53955">
    <property type="entry name" value="Lysozyme-like"/>
    <property type="match status" value="1"/>
</dbReference>
<reference evidence="1" key="1">
    <citation type="submission" date="2022-07" db="EMBL/GenBank/DDBJ databases">
        <authorList>
            <consortium name="Clinical and Environmental Microbiology Branch: Whole genome sequencing antimicrobial resistance pathogens in the healthcare setting"/>
        </authorList>
    </citation>
    <scope>NUCLEOTIDE SEQUENCE</scope>
    <source>
        <strain evidence="1">Stenotrophomonas_maltophilia_2021CK-00905</strain>
    </source>
</reference>
<organism evidence="1 2">
    <name type="scientific">Stenotrophomonas maltophilia</name>
    <name type="common">Pseudomonas maltophilia</name>
    <name type="synonym">Xanthomonas maltophilia</name>
    <dbReference type="NCBI Taxonomy" id="40324"/>
    <lineage>
        <taxon>Bacteria</taxon>
        <taxon>Pseudomonadati</taxon>
        <taxon>Pseudomonadota</taxon>
        <taxon>Gammaproteobacteria</taxon>
        <taxon>Lysobacterales</taxon>
        <taxon>Lysobacteraceae</taxon>
        <taxon>Stenotrophomonas</taxon>
        <taxon>Stenotrophomonas maltophilia group</taxon>
    </lineage>
</organism>
<protein>
    <submittedName>
        <fullName evidence="1">Glycoside hydrolase family 19 protein</fullName>
    </submittedName>
</protein>
<dbReference type="PANTHER" id="PTHR34408:SF1">
    <property type="entry name" value="GLYCOSYL HYDROLASE FAMILY 19 DOMAIN-CONTAINING PROTEIN HI_1415"/>
    <property type="match status" value="1"/>
</dbReference>
<comment type="caution">
    <text evidence="1">The sequence shown here is derived from an EMBL/GenBank/DDBJ whole genome shotgun (WGS) entry which is preliminary data.</text>
</comment>
<dbReference type="Proteomes" id="UP001214521">
    <property type="component" value="Unassembled WGS sequence"/>
</dbReference>
<sequence length="211" mass="23143">MLTAPQLAQIMQCPHARAQRWVAPFNAAMKRFGINTPVRAAYFLAQVGHESLSLSRVEESLSYSRERLLEVFGKYVEGPEAAAFVHQPAKLGNRVYANRNGNGNEASGDGFVYRGRGPMMHTGRGNYRHIGQLIGQPLEEMPALLIEPEIGAMAAAAFWHDNRLNAYADQRDVLSVSRVVNLGNARSRATPNGMADRTARTNRALAALGAR</sequence>
<proteinExistence type="predicted"/>
<dbReference type="AlphaFoldDB" id="A0AAI9G089"/>
<dbReference type="InterPro" id="IPR052354">
    <property type="entry name" value="Cell_Wall_Dynamics_Protein"/>
</dbReference>
<evidence type="ECO:0000313" key="2">
    <source>
        <dbReference type="Proteomes" id="UP001214521"/>
    </source>
</evidence>
<gene>
    <name evidence="1" type="ORF">QEK83_002224</name>
</gene>
<dbReference type="GO" id="GO:0016787">
    <property type="term" value="F:hydrolase activity"/>
    <property type="evidence" value="ECO:0007669"/>
    <property type="project" value="UniProtKB-KW"/>
</dbReference>
<keyword evidence="1" id="KW-0378">Hydrolase</keyword>
<name>A0AAI9G089_STEMA</name>
<dbReference type="PANTHER" id="PTHR34408">
    <property type="entry name" value="FAMILY PROTEIN, PUTATIVE-RELATED"/>
    <property type="match status" value="1"/>
</dbReference>
<dbReference type="InterPro" id="IPR023346">
    <property type="entry name" value="Lysozyme-like_dom_sf"/>
</dbReference>
<dbReference type="Gene3D" id="1.10.530.10">
    <property type="match status" value="1"/>
</dbReference>
<accession>A0AAI9G089</accession>
<dbReference type="EMBL" id="ABLOMU010000021">
    <property type="protein sequence ID" value="EKT4441570.1"/>
    <property type="molecule type" value="Genomic_DNA"/>
</dbReference>